<keyword evidence="2" id="KW-1185">Reference proteome</keyword>
<sequence>MESLNKAVNKDSILVANLRGGVGSPMKSPGGDRFSRNYQRRSSGSSRSPLSPLENMKTPMIEEDEVLVMDGALVSPLVGSGSPSNSSSSSSGKSVYKKELRRAWEDPGHCRFASNRQFAHGKDEFHPSDFSIKNKELVHTCKSHATSPRSSPCVPKCRILPPAMTNAAVAAKQTAFSTIPEYTSKGPTIITSEKSSKNTDDEGPVAVAPAAEEIPQPEQRSVRRRLVQSTLFPHKSPEIELNSEKNIDENCNGEEYRGSQNKKKRMQKGKTTPLTRTPKKHKSPGTESNCYQKREKECNVDDGKGEGECEECCGSQKKRTRVGKATPQSRTPKKSKEKSPMNGTPKMNGTGNGKDISNLVENQGASPPIPNLRLEAKMAAEENSRMFAGRQIHPFFSSWKVSKRCDETNAVERNHHLAQRKAKGINIGPIHVFERGQDDARPLDWSDWIVCEKPFIDSSFSLESSFSSNFEGFIGLLDINDFPSSSHPPGTSLPRDNASLDLCLCQQEFVCEAPAIVSSRSSDVQVGCCQLAEDTETDCEAVEVHIISSSARKSDAKQQSDLLQERTVPLYISCTKQLENRLWTDKYQPKKATEVCGNDESVKLLSNWLHSWQQRGHQVRADTYSGDVCDRQDADYNCVQSESDSENNNEGASLKNVLLITGPTGSGKSAAIYACAKEEGFKVLEVNASDYRNGALVKQRYGEALESHFLHWSQKTHVEPQSNNITKFSSALPDSKLTQDFYRKMVEVVPISDEDNSPRATEATVKFDSNDSTIVCGQGKLKHLILFEDVDLAFTEDRGFVAAIQQIAEKAKGPVILTSNCENPDLPANLDRLEVCFVLPSEKELLWLADMVCSAEKVNIQAHLLKQVVEYCQGDIRKTIMHLQFWFQGRQIRKLSPSRETQRLFGPLMFDPEAGHQVLPKMMPWDFPCQLSELVEKEITTSLSMMVENSASLEVIKEDFEDKELQNNIKIHNYGKDSGAKTKKEAMLSQNCFDNDCNHFKIPHDSVCDVFNSPGTPVSLTPRKYRRKLDVVMPSDSEDEMVSDRVTLTTDRDTNYELILEADGGFPSNCLSMQPSTDMQLCFGAEKLHENRSKYPDIGINLHVKETCMSVDASCVPESTFAPETEINNGTEVLFSMVSCTGVGDALEEVSMINESRQNLLPVETDNIDRYVPDMLGSTCDVIAELSPEVVEDSRNEHVEALTKEYQEMDKYSCMDFNKKSKPVEKFRSCMMTDLVRESWRKLCNRHPDLRHFVTSEVIDATGMMNLAYGMSNLISEAELLLSKHQTLDSLESSVVHSEVMDVSSWSDENLQMSSAITQQGFCFCAKEIANLGLKMGLDSKVDFTREMLSTASMMEVDNLVRQNLRSKSSHSRLSTEMNQPERGTSSNSEMKSCLFDIIQSLVPSRSYMTMKGEAFYEYLSSLGHIARSEASRLSASIDKLKGRRTRASRNYLSGGSLMLSPEEISLLGRSNIYPKILSQSMDGTDETI</sequence>
<proteinExistence type="predicted"/>
<dbReference type="Proteomes" id="UP000309997">
    <property type="component" value="Unassembled WGS sequence"/>
</dbReference>
<evidence type="ECO:0000313" key="1">
    <source>
        <dbReference type="EMBL" id="KAL3572847.1"/>
    </source>
</evidence>
<dbReference type="EMBL" id="RCHU02000014">
    <property type="protein sequence ID" value="KAL3572847.1"/>
    <property type="molecule type" value="Genomic_DNA"/>
</dbReference>
<reference evidence="1 2" key="1">
    <citation type="journal article" date="2024" name="Plant Biotechnol. J.">
        <title>Genome and CRISPR/Cas9 system of a widespread forest tree (Populus alba) in the world.</title>
        <authorList>
            <person name="Liu Y.J."/>
            <person name="Jiang P.F."/>
            <person name="Han X.M."/>
            <person name="Li X.Y."/>
            <person name="Wang H.M."/>
            <person name="Wang Y.J."/>
            <person name="Wang X.X."/>
            <person name="Zeng Q.Y."/>
        </authorList>
    </citation>
    <scope>NUCLEOTIDE SEQUENCE [LARGE SCALE GENOMIC DNA]</scope>
    <source>
        <strain evidence="2">cv. PAL-ZL1</strain>
    </source>
</reference>
<name>A0ACC4B2W4_POPAL</name>
<organism evidence="1 2">
    <name type="scientific">Populus alba</name>
    <name type="common">White poplar</name>
    <dbReference type="NCBI Taxonomy" id="43335"/>
    <lineage>
        <taxon>Eukaryota</taxon>
        <taxon>Viridiplantae</taxon>
        <taxon>Streptophyta</taxon>
        <taxon>Embryophyta</taxon>
        <taxon>Tracheophyta</taxon>
        <taxon>Spermatophyta</taxon>
        <taxon>Magnoliopsida</taxon>
        <taxon>eudicotyledons</taxon>
        <taxon>Gunneridae</taxon>
        <taxon>Pentapetalae</taxon>
        <taxon>rosids</taxon>
        <taxon>fabids</taxon>
        <taxon>Malpighiales</taxon>
        <taxon>Salicaceae</taxon>
        <taxon>Saliceae</taxon>
        <taxon>Populus</taxon>
    </lineage>
</organism>
<gene>
    <name evidence="1" type="ORF">D5086_026751</name>
</gene>
<evidence type="ECO:0000313" key="2">
    <source>
        <dbReference type="Proteomes" id="UP000309997"/>
    </source>
</evidence>
<protein>
    <submittedName>
        <fullName evidence="1">Uncharacterized protein</fullName>
    </submittedName>
</protein>
<accession>A0ACC4B2W4</accession>
<comment type="caution">
    <text evidence="1">The sequence shown here is derived from an EMBL/GenBank/DDBJ whole genome shotgun (WGS) entry which is preliminary data.</text>
</comment>